<sequence>MVLCMLLFSDSVHIHLYSARTDTENERKRNVRISTKHTYSERRVYKSTIQLN</sequence>
<gene>
    <name evidence="1" type="primary">CSON003202</name>
</gene>
<reference evidence="1" key="1">
    <citation type="submission" date="2018-07" db="EMBL/GenBank/DDBJ databases">
        <authorList>
            <person name="Quirk P.G."/>
            <person name="Krulwich T.A."/>
        </authorList>
    </citation>
    <scope>NUCLEOTIDE SEQUENCE</scope>
</reference>
<dbReference type="EMBL" id="UFQT01001565">
    <property type="protein sequence ID" value="SSX31037.1"/>
    <property type="molecule type" value="Genomic_DNA"/>
</dbReference>
<dbReference type="VEuPathDB" id="VectorBase:CSON003202"/>
<protein>
    <submittedName>
        <fullName evidence="1">CSON003202 protein</fullName>
    </submittedName>
</protein>
<organism evidence="1">
    <name type="scientific">Culicoides sonorensis</name>
    <name type="common">Biting midge</name>
    <dbReference type="NCBI Taxonomy" id="179676"/>
    <lineage>
        <taxon>Eukaryota</taxon>
        <taxon>Metazoa</taxon>
        <taxon>Ecdysozoa</taxon>
        <taxon>Arthropoda</taxon>
        <taxon>Hexapoda</taxon>
        <taxon>Insecta</taxon>
        <taxon>Pterygota</taxon>
        <taxon>Neoptera</taxon>
        <taxon>Endopterygota</taxon>
        <taxon>Diptera</taxon>
        <taxon>Nematocera</taxon>
        <taxon>Chironomoidea</taxon>
        <taxon>Ceratopogonidae</taxon>
        <taxon>Ceratopogoninae</taxon>
        <taxon>Culicoides</taxon>
        <taxon>Monoculicoides</taxon>
    </lineage>
</organism>
<proteinExistence type="predicted"/>
<accession>A0A336MRY6</accession>
<dbReference type="AlphaFoldDB" id="A0A336MRY6"/>
<evidence type="ECO:0000313" key="1">
    <source>
        <dbReference type="EMBL" id="SSX31037.1"/>
    </source>
</evidence>
<name>A0A336MRY6_CULSO</name>